<dbReference type="InterPro" id="IPR006153">
    <property type="entry name" value="Cation/H_exchanger_TM"/>
</dbReference>
<dbReference type="Proteomes" id="UP000031737">
    <property type="component" value="Unassembled WGS sequence"/>
</dbReference>
<organism evidence="12 13">
    <name type="scientific">Trypanosoma rangeli SC58</name>
    <dbReference type="NCBI Taxonomy" id="429131"/>
    <lineage>
        <taxon>Eukaryota</taxon>
        <taxon>Discoba</taxon>
        <taxon>Euglenozoa</taxon>
        <taxon>Kinetoplastea</taxon>
        <taxon>Metakinetoplastina</taxon>
        <taxon>Trypanosomatida</taxon>
        <taxon>Trypanosomatidae</taxon>
        <taxon>Trypanosoma</taxon>
        <taxon>Herpetosoma</taxon>
    </lineage>
</organism>
<keyword evidence="6" id="KW-0915">Sodium</keyword>
<keyword evidence="2" id="KW-0813">Transport</keyword>
<keyword evidence="4 10" id="KW-0812">Transmembrane</keyword>
<dbReference type="PANTHER" id="PTHR10110:SF86">
    <property type="entry name" value="SODIUM_HYDROGEN EXCHANGER 7"/>
    <property type="match status" value="1"/>
</dbReference>
<dbReference type="GO" id="GO:0015385">
    <property type="term" value="F:sodium:proton antiporter activity"/>
    <property type="evidence" value="ECO:0007669"/>
    <property type="project" value="InterPro"/>
</dbReference>
<evidence type="ECO:0000256" key="7">
    <source>
        <dbReference type="ARBA" id="ARBA00023065"/>
    </source>
</evidence>
<evidence type="ECO:0000256" key="8">
    <source>
        <dbReference type="ARBA" id="ARBA00023136"/>
    </source>
</evidence>
<feature type="transmembrane region" description="Helical" evidence="10">
    <location>
        <begin position="20"/>
        <end position="37"/>
    </location>
</feature>
<keyword evidence="3" id="KW-1003">Cell membrane</keyword>
<keyword evidence="7" id="KW-0406">Ion transport</keyword>
<gene>
    <name evidence="12" type="ORF">TRSC58_00983</name>
</gene>
<evidence type="ECO:0000313" key="12">
    <source>
        <dbReference type="EMBL" id="ESL11271.1"/>
    </source>
</evidence>
<sequence>MNRTTDDHDRAEELEAISQNVLFLMMLIFCGGTFFATNKSKIPLPYTVLLFLYGIFVGFVAHWITPDVATALGDIPPELLFYIFLPVLIFEGSYAMNVHALRYVFPQILLLASVGVLINTCLLALPVAWFFPEWSWYAALLLGSLLSATDPVAVVSLLKGLGVDSRITAMVDGEAIMNDGTAIIAFKLLLPAAKAGRMEDSAWVIILKSLQLAFLPIIVGPIFGFIQSYWLRRATGGLTKACITVSVTYVCYYFAGNIVGTSGVLTLFFSGTFLSFYCPSLFPGCEGNLIYNIWEFLVHLGNTLLFSLVGVILVADVVPTLNLLDLIIIICMYTAMVIARFLTLEILLPILNFFSYRISQREVALLAHAGLRGGVAVTLALAVLQTGIESGVNVLKVTCGVVLLTLFCNATTAERVVTLLGHKRKEEHRLVQMDYALEYLQVVSQKTLQRNKNKASYRSANWAAAEAYVQEHLCNPYKGMSSLREDDDVVVNRLLMKAFKASLWNQRDEDLITETVVLIIGRAVGRAVDAGTLIEVKDLHGRKPSSNVTMNDELEARLIEASLMPLWVTVLECFLGKGYLVWAHVHVQQNAFMTLLSFSRCLDEINPIKYQYAKDERQGRRIETWITSQREEVRRVIRLLYATYPAATMCVATTRAVLTAVNQIRKGVEELHESHGFGAKPTAALQEMVHEMHEGIPRSWEAPRMDNELVVEALAATPLGRGLDPQEVNTIGAMGNTKSLNEGDEIKLDEKFFYVVVFGFLKPKLGRWMASDEGQRGFGCVLGLEHFVVSPQLRDNQLNRWVVTSAECQLLCIAYSCIKPFLWEKSVASVQAFWRAIAVQTLLPALEHMITLPPNLAQSSRDHFTSIMMSGDPLIGPKECNAKDWSRQFQLCFYLRGSDTTGLFRNGHTAPCYISAFFARRLKWEDPRVVLYAVPVNVSDSGYVPWSNTANNSLSEPLPLCRSSSVEVDLSSAIMMDSIPHDISSAYTNAADVLSIILSGIIPGESHSGVSKLEIPCVEANSLEGLDVCILQTPEAFVTNVPYVNQLFLRYATVLEVLCIAALRYVRVPTDPLNVQHARYISEQTLEFLMVFFNEMTLLSLALRRLAHRGAAAVSLDDHAAQREKAEQEQDNEMEDMKMICQVIKWNRMAEMHGAFQLRIMVLQMKSLANRRFPQLAASLRALEAEHPSLREADSVEELQRILLDLRSHE</sequence>
<keyword evidence="13" id="KW-1185">Reference proteome</keyword>
<feature type="transmembrane region" description="Helical" evidence="10">
    <location>
        <begin position="327"/>
        <end position="351"/>
    </location>
</feature>
<dbReference type="InterPro" id="IPR018422">
    <property type="entry name" value="Cation/H_exchanger_CPA1"/>
</dbReference>
<dbReference type="GO" id="GO:0051453">
    <property type="term" value="P:regulation of intracellular pH"/>
    <property type="evidence" value="ECO:0007669"/>
    <property type="project" value="TreeGrafter"/>
</dbReference>
<protein>
    <submittedName>
        <fullName evidence="12">Na/H antiporter-like protein</fullName>
    </submittedName>
</protein>
<dbReference type="GO" id="GO:0015386">
    <property type="term" value="F:potassium:proton antiporter activity"/>
    <property type="evidence" value="ECO:0007669"/>
    <property type="project" value="TreeGrafter"/>
</dbReference>
<keyword evidence="8 10" id="KW-0472">Membrane</keyword>
<dbReference type="PANTHER" id="PTHR10110">
    <property type="entry name" value="SODIUM/HYDROGEN EXCHANGER"/>
    <property type="match status" value="1"/>
</dbReference>
<comment type="subcellular location">
    <subcellularLocation>
        <location evidence="1">Cell membrane</location>
        <topology evidence="1">Multi-pass membrane protein</topology>
    </subcellularLocation>
</comment>
<reference evidence="12 13" key="1">
    <citation type="submission" date="2013-07" db="EMBL/GenBank/DDBJ databases">
        <authorList>
            <person name="Stoco P.H."/>
            <person name="Wagner G."/>
            <person name="Gerber A."/>
            <person name="Zaha A."/>
            <person name="Thompson C."/>
            <person name="Bartholomeu D.C."/>
            <person name="Luckemeyer D.D."/>
            <person name="Bahia D."/>
            <person name="Loreto E."/>
            <person name="Prestes E.B."/>
            <person name="Lima F.M."/>
            <person name="Rodrigues-Luiz G."/>
            <person name="Vallejo G.A."/>
            <person name="Filho J.F."/>
            <person name="Monteiro K.M."/>
            <person name="Tyler K.M."/>
            <person name="de Almeida L.G."/>
            <person name="Ortiz M.F."/>
            <person name="Siervo M.A."/>
            <person name="de Moraes M.H."/>
            <person name="Cunha O.L."/>
            <person name="Mendonca-Neto R."/>
            <person name="Silva R."/>
            <person name="Teixeira S.M."/>
            <person name="Murta S.M."/>
            <person name="Sincero T.C."/>
            <person name="Mendes T.A."/>
            <person name="Urmenyi T.P."/>
            <person name="Silva V.G."/>
            <person name="da Rocha W.D."/>
            <person name="Andersson B."/>
            <person name="Romanha A.J."/>
            <person name="Steindel M."/>
            <person name="de Vasconcelos A.T."/>
            <person name="Grisard E.C."/>
        </authorList>
    </citation>
    <scope>NUCLEOTIDE SEQUENCE [LARGE SCALE GENOMIC DNA]</scope>
    <source>
        <strain evidence="12 13">SC58</strain>
    </source>
</reference>
<dbReference type="OrthoDB" id="441412at2759"/>
<accession>A0A061JAY5</accession>
<comment type="caution">
    <text evidence="12">The sequence shown here is derived from an EMBL/GenBank/DDBJ whole genome shotgun (WGS) entry which is preliminary data.</text>
</comment>
<dbReference type="Pfam" id="PF00999">
    <property type="entry name" value="Na_H_Exchanger"/>
    <property type="match status" value="1"/>
</dbReference>
<keyword evidence="9" id="KW-0739">Sodium transport</keyword>
<feature type="transmembrane region" description="Helical" evidence="10">
    <location>
        <begin position="108"/>
        <end position="131"/>
    </location>
</feature>
<evidence type="ECO:0000256" key="3">
    <source>
        <dbReference type="ARBA" id="ARBA00022475"/>
    </source>
</evidence>
<feature type="transmembrane region" description="Helical" evidence="10">
    <location>
        <begin position="261"/>
        <end position="282"/>
    </location>
</feature>
<dbReference type="VEuPathDB" id="TriTrypDB:TRSC58_00983"/>
<feature type="transmembrane region" description="Helical" evidence="10">
    <location>
        <begin position="44"/>
        <end position="64"/>
    </location>
</feature>
<evidence type="ECO:0000256" key="4">
    <source>
        <dbReference type="ARBA" id="ARBA00022692"/>
    </source>
</evidence>
<keyword evidence="5 10" id="KW-1133">Transmembrane helix</keyword>
<evidence type="ECO:0000256" key="6">
    <source>
        <dbReference type="ARBA" id="ARBA00023053"/>
    </source>
</evidence>
<feature type="domain" description="Cation/H+ exchanger transmembrane" evidence="11">
    <location>
        <begin position="33"/>
        <end position="416"/>
    </location>
</feature>
<feature type="transmembrane region" description="Helical" evidence="10">
    <location>
        <begin position="202"/>
        <end position="226"/>
    </location>
</feature>
<proteinExistence type="predicted"/>
<dbReference type="Gene3D" id="6.10.140.1330">
    <property type="match status" value="1"/>
</dbReference>
<dbReference type="AlphaFoldDB" id="A0A061JAY5"/>
<evidence type="ECO:0000256" key="2">
    <source>
        <dbReference type="ARBA" id="ARBA00022448"/>
    </source>
</evidence>
<name>A0A061JAY5_TRYRA</name>
<evidence type="ECO:0000259" key="11">
    <source>
        <dbReference type="Pfam" id="PF00999"/>
    </source>
</evidence>
<dbReference type="GO" id="GO:0098719">
    <property type="term" value="P:sodium ion import across plasma membrane"/>
    <property type="evidence" value="ECO:0007669"/>
    <property type="project" value="TreeGrafter"/>
</dbReference>
<feature type="transmembrane region" description="Helical" evidence="10">
    <location>
        <begin position="294"/>
        <end position="315"/>
    </location>
</feature>
<evidence type="ECO:0000256" key="1">
    <source>
        <dbReference type="ARBA" id="ARBA00004651"/>
    </source>
</evidence>
<evidence type="ECO:0000313" key="13">
    <source>
        <dbReference type="Proteomes" id="UP000031737"/>
    </source>
</evidence>
<feature type="transmembrane region" description="Helical" evidence="10">
    <location>
        <begin position="79"/>
        <end position="96"/>
    </location>
</feature>
<dbReference type="EMBL" id="AUPL01000983">
    <property type="protein sequence ID" value="ESL11271.1"/>
    <property type="molecule type" value="Genomic_DNA"/>
</dbReference>
<evidence type="ECO:0000256" key="10">
    <source>
        <dbReference type="SAM" id="Phobius"/>
    </source>
</evidence>
<evidence type="ECO:0000256" key="5">
    <source>
        <dbReference type="ARBA" id="ARBA00022989"/>
    </source>
</evidence>
<dbReference type="GO" id="GO:0005886">
    <property type="term" value="C:plasma membrane"/>
    <property type="evidence" value="ECO:0007669"/>
    <property type="project" value="UniProtKB-SubCell"/>
</dbReference>
<evidence type="ECO:0000256" key="9">
    <source>
        <dbReference type="ARBA" id="ARBA00023201"/>
    </source>
</evidence>